<organism evidence="1 2">
    <name type="scientific">Azospirillum griseum</name>
    <dbReference type="NCBI Taxonomy" id="2496639"/>
    <lineage>
        <taxon>Bacteria</taxon>
        <taxon>Pseudomonadati</taxon>
        <taxon>Pseudomonadota</taxon>
        <taxon>Alphaproteobacteria</taxon>
        <taxon>Rhodospirillales</taxon>
        <taxon>Azospirillaceae</taxon>
        <taxon>Azospirillum</taxon>
    </lineage>
</organism>
<reference evidence="1 2" key="1">
    <citation type="submission" date="2018-12" db="EMBL/GenBank/DDBJ databases">
        <authorList>
            <person name="Yang Y."/>
        </authorList>
    </citation>
    <scope>NUCLEOTIDE SEQUENCE [LARGE SCALE GENOMIC DNA]</scope>
    <source>
        <strain evidence="1 2">L-25-5w-1</strain>
    </source>
</reference>
<dbReference type="Gene3D" id="3.40.50.1000">
    <property type="entry name" value="HAD superfamily/HAD-like"/>
    <property type="match status" value="1"/>
</dbReference>
<dbReference type="InterPro" id="IPR036412">
    <property type="entry name" value="HAD-like_sf"/>
</dbReference>
<dbReference type="RefSeq" id="WP_126615016.1">
    <property type="nucleotide sequence ID" value="NZ_JBHUCY010000077.1"/>
</dbReference>
<dbReference type="GO" id="GO:0008967">
    <property type="term" value="F:phosphoglycolate phosphatase activity"/>
    <property type="evidence" value="ECO:0007669"/>
    <property type="project" value="TreeGrafter"/>
</dbReference>
<sequence>MSGAGSAVPRLALFDCDGTLVDSQFSIIDAMTTAWAEHGLGVPDPMAVRRIVGLSLVEAVAALLPGRTDAFHVAVAESYKAAFSASRQRGEVDEPLFPGILETLDALENAGVLLGVATGKSRRGLDAVLKGHGLTNRFVTLQTADSGPGKPHPHMVHRALADTGAVEAGTVMIGDTTYDIQMARSARVASVGVSWGYHPVAELTAAGANRIVHRGREVADAVLGLLETNGQ</sequence>
<dbReference type="SFLD" id="SFLDS00003">
    <property type="entry name" value="Haloacid_Dehalogenase"/>
    <property type="match status" value="1"/>
</dbReference>
<comment type="caution">
    <text evidence="1">The sequence shown here is derived from an EMBL/GenBank/DDBJ whole genome shotgun (WGS) entry which is preliminary data.</text>
</comment>
<dbReference type="Gene3D" id="1.10.150.240">
    <property type="entry name" value="Putative phosphatase, domain 2"/>
    <property type="match status" value="1"/>
</dbReference>
<dbReference type="AlphaFoldDB" id="A0A431VI97"/>
<dbReference type="SFLD" id="SFLDG01129">
    <property type="entry name" value="C1.5:_HAD__Beta-PGM__Phosphata"/>
    <property type="match status" value="1"/>
</dbReference>
<dbReference type="PANTHER" id="PTHR43434">
    <property type="entry name" value="PHOSPHOGLYCOLATE PHOSPHATASE"/>
    <property type="match status" value="1"/>
</dbReference>
<dbReference type="GO" id="GO:0006281">
    <property type="term" value="P:DNA repair"/>
    <property type="evidence" value="ECO:0007669"/>
    <property type="project" value="TreeGrafter"/>
</dbReference>
<gene>
    <name evidence="1" type="ORF">EJ903_10850</name>
</gene>
<dbReference type="EMBL" id="RXMA01000008">
    <property type="protein sequence ID" value="RTR20610.1"/>
    <property type="molecule type" value="Genomic_DNA"/>
</dbReference>
<name>A0A431VI97_9PROT</name>
<proteinExistence type="predicted"/>
<dbReference type="Pfam" id="PF13419">
    <property type="entry name" value="HAD_2"/>
    <property type="match status" value="1"/>
</dbReference>
<dbReference type="PANTHER" id="PTHR43434:SF24">
    <property type="entry name" value="HYDROLASE-RELATED"/>
    <property type="match status" value="1"/>
</dbReference>
<dbReference type="OrthoDB" id="9793014at2"/>
<dbReference type="NCBIfam" id="TIGR01549">
    <property type="entry name" value="HAD-SF-IA-v1"/>
    <property type="match status" value="1"/>
</dbReference>
<evidence type="ECO:0000313" key="2">
    <source>
        <dbReference type="Proteomes" id="UP000277007"/>
    </source>
</evidence>
<keyword evidence="2" id="KW-1185">Reference proteome</keyword>
<accession>A0A431VI97</accession>
<dbReference type="Proteomes" id="UP000277007">
    <property type="component" value="Unassembled WGS sequence"/>
</dbReference>
<dbReference type="InterPro" id="IPR050155">
    <property type="entry name" value="HAD-like_hydrolase_sf"/>
</dbReference>
<dbReference type="SUPFAM" id="SSF56784">
    <property type="entry name" value="HAD-like"/>
    <property type="match status" value="1"/>
</dbReference>
<evidence type="ECO:0000313" key="1">
    <source>
        <dbReference type="EMBL" id="RTR20610.1"/>
    </source>
</evidence>
<keyword evidence="1" id="KW-0378">Hydrolase</keyword>
<dbReference type="InterPro" id="IPR023198">
    <property type="entry name" value="PGP-like_dom2"/>
</dbReference>
<dbReference type="GO" id="GO:0005829">
    <property type="term" value="C:cytosol"/>
    <property type="evidence" value="ECO:0007669"/>
    <property type="project" value="TreeGrafter"/>
</dbReference>
<protein>
    <submittedName>
        <fullName evidence="1">HAD family hydrolase</fullName>
    </submittedName>
</protein>
<dbReference type="InterPro" id="IPR023214">
    <property type="entry name" value="HAD_sf"/>
</dbReference>
<dbReference type="InterPro" id="IPR041492">
    <property type="entry name" value="HAD_2"/>
</dbReference>
<dbReference type="InterPro" id="IPR006439">
    <property type="entry name" value="HAD-SF_hydro_IA"/>
</dbReference>